<dbReference type="PROSITE" id="PS00421">
    <property type="entry name" value="TM4_1"/>
    <property type="match status" value="1"/>
</dbReference>
<gene>
    <name evidence="7" type="ORF">ACAOBT_LOCUS23685</name>
</gene>
<accession>A0A9P0PSN1</accession>
<dbReference type="PRINTS" id="PR00259">
    <property type="entry name" value="TMFOUR"/>
</dbReference>
<evidence type="ECO:0000256" key="3">
    <source>
        <dbReference type="ARBA" id="ARBA00022692"/>
    </source>
</evidence>
<dbReference type="SUPFAM" id="SSF48652">
    <property type="entry name" value="Tetraspanin"/>
    <property type="match status" value="1"/>
</dbReference>
<keyword evidence="5 6" id="KW-0472">Membrane</keyword>
<evidence type="ECO:0000313" key="7">
    <source>
        <dbReference type="EMBL" id="CAH1997361.1"/>
    </source>
</evidence>
<evidence type="ECO:0000256" key="6">
    <source>
        <dbReference type="RuleBase" id="RU361218"/>
    </source>
</evidence>
<keyword evidence="4 6" id="KW-1133">Transmembrane helix</keyword>
<evidence type="ECO:0000256" key="5">
    <source>
        <dbReference type="ARBA" id="ARBA00023136"/>
    </source>
</evidence>
<dbReference type="AlphaFoldDB" id="A0A9P0PSN1"/>
<evidence type="ECO:0000313" key="8">
    <source>
        <dbReference type="Proteomes" id="UP001152888"/>
    </source>
</evidence>
<name>A0A9P0PSN1_ACAOB</name>
<reference evidence="7" key="1">
    <citation type="submission" date="2022-03" db="EMBL/GenBank/DDBJ databases">
        <authorList>
            <person name="Sayadi A."/>
        </authorList>
    </citation>
    <scope>NUCLEOTIDE SEQUENCE</scope>
</reference>
<dbReference type="Proteomes" id="UP001152888">
    <property type="component" value="Unassembled WGS sequence"/>
</dbReference>
<dbReference type="OrthoDB" id="6134317at2759"/>
<dbReference type="Gene3D" id="1.10.1450.10">
    <property type="entry name" value="Tetraspanin"/>
    <property type="match status" value="1"/>
</dbReference>
<sequence>MTVKMYDCASCLAKYLLCGFNFIIFLAGSAVLVVGIWLVADPNSFIGISKIIPSDELHNFIQPKVIEQVSYAILAIGILIFLVSFLGYCGALKESQCMLTTYGILLIVILVLEIAAGILAVVYKSKVETETKDVLITSLSHYKPTTEETDAVTQAWDQLQMNLHCCGVNNYSDYAGNQDLRNASRLVPESCCILKEDKTPVSDTCTTSPNDSNSYFNKGCYSSVVSLLRNNLEIVIGIAAGLAVIEILGIFLSFCLAKNITDYEHR</sequence>
<comment type="caution">
    <text evidence="7">The sequence shown here is derived from an EMBL/GenBank/DDBJ whole genome shotgun (WGS) entry which is preliminary data.</text>
</comment>
<dbReference type="InterPro" id="IPR000301">
    <property type="entry name" value="Tetraspanin_animals"/>
</dbReference>
<feature type="transmembrane region" description="Helical" evidence="6">
    <location>
        <begin position="69"/>
        <end position="90"/>
    </location>
</feature>
<comment type="similarity">
    <text evidence="2 6">Belongs to the tetraspanin (TM4SF) family.</text>
</comment>
<evidence type="ECO:0000256" key="4">
    <source>
        <dbReference type="ARBA" id="ARBA00022989"/>
    </source>
</evidence>
<dbReference type="Pfam" id="PF00335">
    <property type="entry name" value="Tetraspanin"/>
    <property type="match status" value="1"/>
</dbReference>
<organism evidence="7 8">
    <name type="scientific">Acanthoscelides obtectus</name>
    <name type="common">Bean weevil</name>
    <name type="synonym">Bruchus obtectus</name>
    <dbReference type="NCBI Taxonomy" id="200917"/>
    <lineage>
        <taxon>Eukaryota</taxon>
        <taxon>Metazoa</taxon>
        <taxon>Ecdysozoa</taxon>
        <taxon>Arthropoda</taxon>
        <taxon>Hexapoda</taxon>
        <taxon>Insecta</taxon>
        <taxon>Pterygota</taxon>
        <taxon>Neoptera</taxon>
        <taxon>Endopterygota</taxon>
        <taxon>Coleoptera</taxon>
        <taxon>Polyphaga</taxon>
        <taxon>Cucujiformia</taxon>
        <taxon>Chrysomeloidea</taxon>
        <taxon>Chrysomelidae</taxon>
        <taxon>Bruchinae</taxon>
        <taxon>Bruchini</taxon>
        <taxon>Acanthoscelides</taxon>
    </lineage>
</organism>
<dbReference type="PANTHER" id="PTHR19282:SF552">
    <property type="entry name" value="TETRASPANIN"/>
    <property type="match status" value="1"/>
</dbReference>
<feature type="transmembrane region" description="Helical" evidence="6">
    <location>
        <begin position="102"/>
        <end position="123"/>
    </location>
</feature>
<dbReference type="PANTHER" id="PTHR19282">
    <property type="entry name" value="TETRASPANIN"/>
    <property type="match status" value="1"/>
</dbReference>
<evidence type="ECO:0000256" key="1">
    <source>
        <dbReference type="ARBA" id="ARBA00004141"/>
    </source>
</evidence>
<feature type="transmembrane region" description="Helical" evidence="6">
    <location>
        <begin position="12"/>
        <end position="40"/>
    </location>
</feature>
<comment type="subcellular location">
    <subcellularLocation>
        <location evidence="1 6">Membrane</location>
        <topology evidence="1 6">Multi-pass membrane protein</topology>
    </subcellularLocation>
</comment>
<keyword evidence="8" id="KW-1185">Reference proteome</keyword>
<proteinExistence type="inferred from homology"/>
<evidence type="ECO:0000256" key="2">
    <source>
        <dbReference type="ARBA" id="ARBA00006840"/>
    </source>
</evidence>
<keyword evidence="3 6" id="KW-0812">Transmembrane</keyword>
<dbReference type="InterPro" id="IPR018499">
    <property type="entry name" value="Tetraspanin/Peripherin"/>
</dbReference>
<dbReference type="InterPro" id="IPR018503">
    <property type="entry name" value="Tetraspanin_CS"/>
</dbReference>
<dbReference type="GO" id="GO:0005886">
    <property type="term" value="C:plasma membrane"/>
    <property type="evidence" value="ECO:0007669"/>
    <property type="project" value="TreeGrafter"/>
</dbReference>
<dbReference type="InterPro" id="IPR008952">
    <property type="entry name" value="Tetraspanin_EC2_sf"/>
</dbReference>
<dbReference type="PIRSF" id="PIRSF002419">
    <property type="entry name" value="Tetraspanin"/>
    <property type="match status" value="1"/>
</dbReference>
<feature type="transmembrane region" description="Helical" evidence="6">
    <location>
        <begin position="234"/>
        <end position="257"/>
    </location>
</feature>
<dbReference type="EMBL" id="CAKOFQ010007282">
    <property type="protein sequence ID" value="CAH1997361.1"/>
    <property type="molecule type" value="Genomic_DNA"/>
</dbReference>
<protein>
    <recommendedName>
        <fullName evidence="6">Tetraspanin</fullName>
    </recommendedName>
</protein>